<keyword evidence="1" id="KW-0812">Transmembrane</keyword>
<sequence length="462" mass="52381">MTKPSIASRHPPQAYRDLVLRPISRLSVLFLSSTIVRMAIALLYLLPAYIIVKTIEVLPSIYNRWHLLLAPGGREQLLKESDQQRAWEEDFARKQYNGSCVLSPEGQIFQTDAKKCLREAHWSPDIDRFSLCGVDVGVVHEKPEKVTGRPIVLLHGNPSWSFMWRNVIPHLTQQGHEVYALDWIGHGLSDKPSQPSMISFELHMRTLQAFLAEFNVTNCCIAAHDWGGCVALSTLPHLPPGTCTSLFLLNTFFPPRPTDITIHSYMLYLLWYFSTGIFDGYLPEWAVMRYMSPQTTSRTMDGYCAPFAAGVATKASVSRFAHIVPGIPDFVLSLRDHYLWRMVEGLLGPTSFTNITAQARLAERNRLVRSFWAEPSEKLQDEVRSQVMVAFGRDDPLLVDFKDVLVHTIEPNLQRHAVGGEWIERAGHYPTEDRPLQVARLIQRFVQASRPLTDGSEPAFTT</sequence>
<evidence type="ECO:0000313" key="4">
    <source>
        <dbReference type="Proteomes" id="UP000324767"/>
    </source>
</evidence>
<dbReference type="OrthoDB" id="284184at2759"/>
<evidence type="ECO:0000256" key="1">
    <source>
        <dbReference type="SAM" id="Phobius"/>
    </source>
</evidence>
<dbReference type="InterPro" id="IPR029058">
    <property type="entry name" value="AB_hydrolase_fold"/>
</dbReference>
<name>A0A5M8PQH0_9LECA</name>
<dbReference type="PRINTS" id="PR00412">
    <property type="entry name" value="EPOXHYDRLASE"/>
</dbReference>
<proteinExistence type="predicted"/>
<evidence type="ECO:0000259" key="2">
    <source>
        <dbReference type="Pfam" id="PF00561"/>
    </source>
</evidence>
<reference evidence="3 4" key="1">
    <citation type="submission" date="2019-09" db="EMBL/GenBank/DDBJ databases">
        <title>The hologenome of the rock-dwelling lichen Lasallia pustulata.</title>
        <authorList>
            <person name="Greshake Tzovaras B."/>
            <person name="Segers F."/>
            <person name="Bicker A."/>
            <person name="Dal Grande F."/>
            <person name="Otte J."/>
            <person name="Hankeln T."/>
            <person name="Schmitt I."/>
            <person name="Ebersberger I."/>
        </authorList>
    </citation>
    <scope>NUCLEOTIDE SEQUENCE [LARGE SCALE GENOMIC DNA]</scope>
    <source>
        <strain evidence="3">A1-1</strain>
    </source>
</reference>
<dbReference type="Gene3D" id="3.40.50.1820">
    <property type="entry name" value="alpha/beta hydrolase"/>
    <property type="match status" value="1"/>
</dbReference>
<feature type="domain" description="AB hydrolase-1" evidence="2">
    <location>
        <begin position="150"/>
        <end position="259"/>
    </location>
</feature>
<dbReference type="Proteomes" id="UP000324767">
    <property type="component" value="Unassembled WGS sequence"/>
</dbReference>
<gene>
    <name evidence="3" type="ORF">FRX48_04995</name>
</gene>
<dbReference type="InterPro" id="IPR000639">
    <property type="entry name" value="Epox_hydrolase-like"/>
</dbReference>
<dbReference type="Pfam" id="PF00561">
    <property type="entry name" value="Abhydrolase_1"/>
    <property type="match status" value="1"/>
</dbReference>
<feature type="transmembrane region" description="Helical" evidence="1">
    <location>
        <begin position="26"/>
        <end position="52"/>
    </location>
</feature>
<evidence type="ECO:0000313" key="3">
    <source>
        <dbReference type="EMBL" id="KAA6411714.1"/>
    </source>
</evidence>
<organism evidence="3 4">
    <name type="scientific">Lasallia pustulata</name>
    <dbReference type="NCBI Taxonomy" id="136370"/>
    <lineage>
        <taxon>Eukaryota</taxon>
        <taxon>Fungi</taxon>
        <taxon>Dikarya</taxon>
        <taxon>Ascomycota</taxon>
        <taxon>Pezizomycotina</taxon>
        <taxon>Lecanoromycetes</taxon>
        <taxon>OSLEUM clade</taxon>
        <taxon>Umbilicariomycetidae</taxon>
        <taxon>Umbilicariales</taxon>
        <taxon>Umbilicariaceae</taxon>
        <taxon>Lasallia</taxon>
    </lineage>
</organism>
<dbReference type="EMBL" id="VXIT01000007">
    <property type="protein sequence ID" value="KAA6411714.1"/>
    <property type="molecule type" value="Genomic_DNA"/>
</dbReference>
<dbReference type="GO" id="GO:0003824">
    <property type="term" value="F:catalytic activity"/>
    <property type="evidence" value="ECO:0007669"/>
    <property type="project" value="InterPro"/>
</dbReference>
<dbReference type="AlphaFoldDB" id="A0A5M8PQH0"/>
<dbReference type="PANTHER" id="PTHR43689:SF28">
    <property type="entry name" value="HALOALKANE DEHALOGENASE FAMILY PROTEIN (AFU_ORTHOLOGUE AFUA_8G01700)"/>
    <property type="match status" value="1"/>
</dbReference>
<dbReference type="PANTHER" id="PTHR43689">
    <property type="entry name" value="HYDROLASE"/>
    <property type="match status" value="1"/>
</dbReference>
<accession>A0A5M8PQH0</accession>
<comment type="caution">
    <text evidence="3">The sequence shown here is derived from an EMBL/GenBank/DDBJ whole genome shotgun (WGS) entry which is preliminary data.</text>
</comment>
<dbReference type="SUPFAM" id="SSF53474">
    <property type="entry name" value="alpha/beta-Hydrolases"/>
    <property type="match status" value="1"/>
</dbReference>
<dbReference type="InterPro" id="IPR000073">
    <property type="entry name" value="AB_hydrolase_1"/>
</dbReference>
<keyword evidence="1" id="KW-0472">Membrane</keyword>
<protein>
    <submittedName>
        <fullName evidence="3">Haloalkane dehalogenase family</fullName>
    </submittedName>
</protein>
<keyword evidence="1" id="KW-1133">Transmembrane helix</keyword>